<accession>A0A1G2CSK1</accession>
<sequence>MINHNTMPPLKIYAIFFAGNINVNDEFFYPHFNERGKWYNEKDAKEKKDDFGKISCFDAKRFFGDE</sequence>
<dbReference type="STRING" id="1798656.A2604_01615"/>
<gene>
    <name evidence="1" type="ORF">A2604_01615</name>
</gene>
<evidence type="ECO:0000313" key="1">
    <source>
        <dbReference type="EMBL" id="OGZ03418.1"/>
    </source>
</evidence>
<protein>
    <submittedName>
        <fullName evidence="1">Uncharacterized protein</fullName>
    </submittedName>
</protein>
<name>A0A1G2CSK1_9BACT</name>
<dbReference type="EMBL" id="MHLG01000022">
    <property type="protein sequence ID" value="OGZ03418.1"/>
    <property type="molecule type" value="Genomic_DNA"/>
</dbReference>
<reference evidence="1 2" key="1">
    <citation type="journal article" date="2016" name="Nat. Commun.">
        <title>Thousands of microbial genomes shed light on interconnected biogeochemical processes in an aquifer system.</title>
        <authorList>
            <person name="Anantharaman K."/>
            <person name="Brown C.T."/>
            <person name="Hug L.A."/>
            <person name="Sharon I."/>
            <person name="Castelle C.J."/>
            <person name="Probst A.J."/>
            <person name="Thomas B.C."/>
            <person name="Singh A."/>
            <person name="Wilkins M.J."/>
            <person name="Karaoz U."/>
            <person name="Brodie E.L."/>
            <person name="Williams K.H."/>
            <person name="Hubbard S.S."/>
            <person name="Banfield J.F."/>
        </authorList>
    </citation>
    <scope>NUCLEOTIDE SEQUENCE [LARGE SCALE GENOMIC DNA]</scope>
</reference>
<dbReference type="AlphaFoldDB" id="A0A1G2CSK1"/>
<evidence type="ECO:0000313" key="2">
    <source>
        <dbReference type="Proteomes" id="UP000177587"/>
    </source>
</evidence>
<comment type="caution">
    <text evidence="1">The sequence shown here is derived from an EMBL/GenBank/DDBJ whole genome shotgun (WGS) entry which is preliminary data.</text>
</comment>
<organism evidence="1 2">
    <name type="scientific">Candidatus Liptonbacteria bacterium RIFOXYD1_FULL_36_11</name>
    <dbReference type="NCBI Taxonomy" id="1798656"/>
    <lineage>
        <taxon>Bacteria</taxon>
        <taxon>Candidatus Liptoniibacteriota</taxon>
    </lineage>
</organism>
<dbReference type="Proteomes" id="UP000177587">
    <property type="component" value="Unassembled WGS sequence"/>
</dbReference>
<proteinExistence type="predicted"/>